<reference evidence="3" key="1">
    <citation type="submission" date="2017-05" db="UniProtKB">
        <authorList>
            <consortium name="EnsemblMetazoa"/>
        </authorList>
    </citation>
    <scope>IDENTIFICATION</scope>
</reference>
<evidence type="ECO:0000256" key="2">
    <source>
        <dbReference type="SAM" id="SignalP"/>
    </source>
</evidence>
<evidence type="ECO:0000256" key="1">
    <source>
        <dbReference type="SAM" id="Phobius"/>
    </source>
</evidence>
<dbReference type="InParanoid" id="A0A1X7TM60"/>
<dbReference type="EnsemblMetazoa" id="Aqu2.1.16003_001">
    <property type="protein sequence ID" value="Aqu2.1.16003_001"/>
    <property type="gene ID" value="Aqu2.1.16003"/>
</dbReference>
<evidence type="ECO:0000313" key="3">
    <source>
        <dbReference type="EnsemblMetazoa" id="Aqu2.1.16003_001"/>
    </source>
</evidence>
<keyword evidence="2" id="KW-0732">Signal</keyword>
<keyword evidence="1" id="KW-0472">Membrane</keyword>
<feature type="transmembrane region" description="Helical" evidence="1">
    <location>
        <begin position="26"/>
        <end position="43"/>
    </location>
</feature>
<protein>
    <recommendedName>
        <fullName evidence="4">SSD domain-containing protein</fullName>
    </recommendedName>
</protein>
<feature type="signal peptide" evidence="2">
    <location>
        <begin position="1"/>
        <end position="16"/>
    </location>
</feature>
<sequence length="44" mass="4494">MSSLCFLCAVFASSLAIMIPLDGCCGVTMPVVLIGGSVFSLLLL</sequence>
<evidence type="ECO:0008006" key="4">
    <source>
        <dbReference type="Google" id="ProtNLM"/>
    </source>
</evidence>
<dbReference type="AlphaFoldDB" id="A0A1X7TM60"/>
<proteinExistence type="predicted"/>
<keyword evidence="1" id="KW-0812">Transmembrane</keyword>
<feature type="chain" id="PRO_5010876641" description="SSD domain-containing protein" evidence="2">
    <location>
        <begin position="17"/>
        <end position="44"/>
    </location>
</feature>
<name>A0A1X7TM60_AMPQE</name>
<organism evidence="3">
    <name type="scientific">Amphimedon queenslandica</name>
    <name type="common">Sponge</name>
    <dbReference type="NCBI Taxonomy" id="400682"/>
    <lineage>
        <taxon>Eukaryota</taxon>
        <taxon>Metazoa</taxon>
        <taxon>Porifera</taxon>
        <taxon>Demospongiae</taxon>
        <taxon>Heteroscleromorpha</taxon>
        <taxon>Haplosclerida</taxon>
        <taxon>Niphatidae</taxon>
        <taxon>Amphimedon</taxon>
    </lineage>
</organism>
<accession>A0A1X7TM60</accession>
<keyword evidence="1" id="KW-1133">Transmembrane helix</keyword>